<dbReference type="EMBL" id="WWEQ01000041">
    <property type="protein sequence ID" value="MYM20214.1"/>
    <property type="molecule type" value="Genomic_DNA"/>
</dbReference>
<reference evidence="4 5" key="1">
    <citation type="submission" date="2020-01" db="EMBL/GenBank/DDBJ databases">
        <authorList>
            <person name="Deng T."/>
        </authorList>
    </citation>
    <scope>NUCLEOTIDE SEQUENCE [LARGE SCALE GENOMIC DNA]</scope>
    <source>
        <strain evidence="4 5">5221</strain>
    </source>
</reference>
<proteinExistence type="predicted"/>
<dbReference type="Pfam" id="PF26366">
    <property type="entry name" value="DUF8094"/>
    <property type="match status" value="1"/>
</dbReference>
<feature type="transmembrane region" description="Helical" evidence="2">
    <location>
        <begin position="170"/>
        <end position="193"/>
    </location>
</feature>
<evidence type="ECO:0000313" key="4">
    <source>
        <dbReference type="EMBL" id="MYM20214.1"/>
    </source>
</evidence>
<keyword evidence="2" id="KW-0472">Membrane</keyword>
<accession>A0A6N9H9M0</accession>
<dbReference type="AlphaFoldDB" id="A0A6N9H9M0"/>
<keyword evidence="2" id="KW-0812">Transmembrane</keyword>
<gene>
    <name evidence="4" type="ORF">GSY69_09600</name>
</gene>
<keyword evidence="2" id="KW-1133">Transmembrane helix</keyword>
<dbReference type="Proteomes" id="UP000469215">
    <property type="component" value="Unassembled WGS sequence"/>
</dbReference>
<feature type="domain" description="DUF8094" evidence="3">
    <location>
        <begin position="253"/>
        <end position="541"/>
    </location>
</feature>
<dbReference type="RefSeq" id="WP_160953635.1">
    <property type="nucleotide sequence ID" value="NZ_WWEQ01000041.1"/>
</dbReference>
<feature type="region of interest" description="Disordered" evidence="1">
    <location>
        <begin position="475"/>
        <end position="503"/>
    </location>
</feature>
<keyword evidence="5" id="KW-1185">Reference proteome</keyword>
<evidence type="ECO:0000256" key="2">
    <source>
        <dbReference type="SAM" id="Phobius"/>
    </source>
</evidence>
<evidence type="ECO:0000259" key="3">
    <source>
        <dbReference type="Pfam" id="PF26366"/>
    </source>
</evidence>
<comment type="caution">
    <text evidence="4">The sequence shown here is derived from an EMBL/GenBank/DDBJ whole genome shotgun (WGS) entry which is preliminary data.</text>
</comment>
<evidence type="ECO:0000313" key="5">
    <source>
        <dbReference type="Proteomes" id="UP000469215"/>
    </source>
</evidence>
<evidence type="ECO:0000256" key="1">
    <source>
        <dbReference type="SAM" id="MobiDB-lite"/>
    </source>
</evidence>
<sequence length="543" mass="56601">MRYVFAVIFMVLGVVLGGFGILQKTVLAPSDTITATADLDSPGPLVVVDPGMLNLYPGPARLTVEGTGDVTIAQASKENVDAWVGDTAHTEITGLTSESALKAEKSDGKDSAPNPAAADLWTSVQTGAAPQTLDWDQDAGRTAFLIGTDGKSDAAQQVSISWQKDAATPWAVPLMVAGGIAFLIGLVLLFMGIRRGRRERRRRTARQERRRKLAETGAAFAVVPALALAGCGAQSQELPEPSPADKPSTATAVIDDGQAERILHSASEAVAQADSNLSSKTLETRASGPFGALRKKAYAVKKKAKDVDLPPALAADSITLNYTSATDAWPRVTTLVTEDSDSGQTQLIVLKQDTARSDYKVWSQSVLLSGSQIPQVNDARQGSTLLGADASGLAKTPQDTVTAYAKALAGGSKSGGEFGDDDYAKQVKKSLEDQKKALAEGNATIDAKYTPGKNVVAQQTADGGAVVVGSMTSTRTISPESTGGRSGTLSVPKPQSELVKETSTSKKLTTDYAEIVAFVVPKKGGGKPQLIGVTEAMTGAELT</sequence>
<feature type="transmembrane region" description="Helical" evidence="2">
    <location>
        <begin position="213"/>
        <end position="230"/>
    </location>
</feature>
<protein>
    <recommendedName>
        <fullName evidence="3">DUF8094 domain-containing protein</fullName>
    </recommendedName>
</protein>
<dbReference type="InterPro" id="IPR058407">
    <property type="entry name" value="DUF8094"/>
</dbReference>
<name>A0A6N9H9M0_9MICO</name>
<feature type="compositionally biased region" description="Polar residues" evidence="1">
    <location>
        <begin position="475"/>
        <end position="489"/>
    </location>
</feature>
<organism evidence="4 5">
    <name type="scientific">Brevibacterium rongguiense</name>
    <dbReference type="NCBI Taxonomy" id="2695267"/>
    <lineage>
        <taxon>Bacteria</taxon>
        <taxon>Bacillati</taxon>
        <taxon>Actinomycetota</taxon>
        <taxon>Actinomycetes</taxon>
        <taxon>Micrococcales</taxon>
        <taxon>Brevibacteriaceae</taxon>
        <taxon>Brevibacterium</taxon>
    </lineage>
</organism>